<feature type="domain" description="P-type ATPase N-terminal" evidence="1">
    <location>
        <begin position="50"/>
        <end position="73"/>
    </location>
</feature>
<name>A0A498HRX5_MALDO</name>
<dbReference type="AlphaFoldDB" id="A0A498HRX5"/>
<keyword evidence="3" id="KW-1185">Reference proteome</keyword>
<protein>
    <recommendedName>
        <fullName evidence="1">P-type ATPase N-terminal domain-containing protein</fullName>
    </recommendedName>
</protein>
<evidence type="ECO:0000313" key="3">
    <source>
        <dbReference type="Proteomes" id="UP000290289"/>
    </source>
</evidence>
<evidence type="ECO:0000259" key="1">
    <source>
        <dbReference type="Pfam" id="PF16209"/>
    </source>
</evidence>
<accession>A0A498HRX5</accession>
<comment type="caution">
    <text evidence="2">The sequence shown here is derived from an EMBL/GenBank/DDBJ whole genome shotgun (WGS) entry which is preliminary data.</text>
</comment>
<proteinExistence type="predicted"/>
<evidence type="ECO:0000313" key="2">
    <source>
        <dbReference type="EMBL" id="RXH72712.1"/>
    </source>
</evidence>
<organism evidence="2 3">
    <name type="scientific">Malus domestica</name>
    <name type="common">Apple</name>
    <name type="synonym">Pyrus malus</name>
    <dbReference type="NCBI Taxonomy" id="3750"/>
    <lineage>
        <taxon>Eukaryota</taxon>
        <taxon>Viridiplantae</taxon>
        <taxon>Streptophyta</taxon>
        <taxon>Embryophyta</taxon>
        <taxon>Tracheophyta</taxon>
        <taxon>Spermatophyta</taxon>
        <taxon>Magnoliopsida</taxon>
        <taxon>eudicotyledons</taxon>
        <taxon>Gunneridae</taxon>
        <taxon>Pentapetalae</taxon>
        <taxon>rosids</taxon>
        <taxon>fabids</taxon>
        <taxon>Rosales</taxon>
        <taxon>Rosaceae</taxon>
        <taxon>Amygdaloideae</taxon>
        <taxon>Maleae</taxon>
        <taxon>Malus</taxon>
    </lineage>
</organism>
<dbReference type="Pfam" id="PF16209">
    <property type="entry name" value="PhoLip_ATPase_N"/>
    <property type="match status" value="1"/>
</dbReference>
<dbReference type="EMBL" id="RDQH01000341">
    <property type="protein sequence ID" value="RXH72712.1"/>
    <property type="molecule type" value="Genomic_DNA"/>
</dbReference>
<sequence length="90" mass="9925">MLCLFGFCEAISCLGFTRGRRRGEGKLSRSKERHCGGNVSSCAKRLDFVAGNSISTTKYNFITFLPKGLFEQVIHGPSMNLILVFNQSAC</sequence>
<dbReference type="Proteomes" id="UP000290289">
    <property type="component" value="Chromosome 15"/>
</dbReference>
<dbReference type="InterPro" id="IPR032631">
    <property type="entry name" value="P-type_ATPase_N"/>
</dbReference>
<reference evidence="2 3" key="1">
    <citation type="submission" date="2018-10" db="EMBL/GenBank/DDBJ databases">
        <title>A high-quality apple genome assembly.</title>
        <authorList>
            <person name="Hu J."/>
        </authorList>
    </citation>
    <scope>NUCLEOTIDE SEQUENCE [LARGE SCALE GENOMIC DNA]</scope>
    <source>
        <strain evidence="3">cv. HFTH1</strain>
        <tissue evidence="2">Young leaf</tissue>
    </source>
</reference>
<gene>
    <name evidence="2" type="ORF">DVH24_012396</name>
</gene>